<feature type="compositionally biased region" description="Basic residues" evidence="1">
    <location>
        <begin position="342"/>
        <end position="351"/>
    </location>
</feature>
<reference evidence="3 4" key="1">
    <citation type="submission" date="2024-02" db="EMBL/GenBank/DDBJ databases">
        <authorList>
            <person name="Chen Y."/>
            <person name="Shah S."/>
            <person name="Dougan E. K."/>
            <person name="Thang M."/>
            <person name="Chan C."/>
        </authorList>
    </citation>
    <scope>NUCLEOTIDE SEQUENCE [LARGE SCALE GENOMIC DNA]</scope>
</reference>
<sequence>MQPSGAVSKAAPAFAKVAPSAPPHGPLAPSGGLLFPPSDLVAQAAMLERPSAPPAPAFFGPLGGSLNKLPPGGGSFEPMLDMAPPGPPPGMPFGGEASDPPGPPAGLPPGFPPVGMPFMEAMPPLGFPPGMEPSAGLSVRAFVENLSEGANVESASPPEIVAKAPPGSPPREKPEVKKRKKGVEGLASNKAIKNGGAVTIYAGYDAVTVAPKAPDASEKPSQPAQITGGGVTQGLQRQLPPGWEMRKSTGKVYYVNEKLGKSQFDPPAGSTIDKQAEKKKKKVTARSKDIPDAQFTDRGGMLGLMRANEQKKGRWAKWQKCNEILNEPDPEEANLQDDAPRWKGKGKGKGKRRDDDDD</sequence>
<feature type="region of interest" description="Disordered" evidence="1">
    <location>
        <begin position="325"/>
        <end position="358"/>
    </location>
</feature>
<protein>
    <recommendedName>
        <fullName evidence="2">WW domain-containing protein</fullName>
    </recommendedName>
</protein>
<accession>A0ABP0PUG1</accession>
<dbReference type="PROSITE" id="PS01159">
    <property type="entry name" value="WW_DOMAIN_1"/>
    <property type="match status" value="1"/>
</dbReference>
<evidence type="ECO:0000259" key="2">
    <source>
        <dbReference type="PROSITE" id="PS50020"/>
    </source>
</evidence>
<dbReference type="SMART" id="SM00456">
    <property type="entry name" value="WW"/>
    <property type="match status" value="1"/>
</dbReference>
<dbReference type="EMBL" id="CAXAMN010023684">
    <property type="protein sequence ID" value="CAK9079690.1"/>
    <property type="molecule type" value="Genomic_DNA"/>
</dbReference>
<feature type="compositionally biased region" description="Acidic residues" evidence="1">
    <location>
        <begin position="326"/>
        <end position="335"/>
    </location>
</feature>
<feature type="region of interest" description="Disordered" evidence="1">
    <location>
        <begin position="69"/>
        <end position="109"/>
    </location>
</feature>
<feature type="region of interest" description="Disordered" evidence="1">
    <location>
        <begin position="212"/>
        <end position="243"/>
    </location>
</feature>
<evidence type="ECO:0000313" key="4">
    <source>
        <dbReference type="Proteomes" id="UP001642484"/>
    </source>
</evidence>
<dbReference type="Pfam" id="PF00397">
    <property type="entry name" value="WW"/>
    <property type="match status" value="1"/>
</dbReference>
<feature type="compositionally biased region" description="Pro residues" evidence="1">
    <location>
        <begin position="100"/>
        <end position="109"/>
    </location>
</feature>
<dbReference type="Gene3D" id="2.20.70.10">
    <property type="match status" value="1"/>
</dbReference>
<comment type="caution">
    <text evidence="3">The sequence shown here is derived from an EMBL/GenBank/DDBJ whole genome shotgun (WGS) entry which is preliminary data.</text>
</comment>
<evidence type="ECO:0000313" key="3">
    <source>
        <dbReference type="EMBL" id="CAK9079690.1"/>
    </source>
</evidence>
<organism evidence="3 4">
    <name type="scientific">Durusdinium trenchii</name>
    <dbReference type="NCBI Taxonomy" id="1381693"/>
    <lineage>
        <taxon>Eukaryota</taxon>
        <taxon>Sar</taxon>
        <taxon>Alveolata</taxon>
        <taxon>Dinophyceae</taxon>
        <taxon>Suessiales</taxon>
        <taxon>Symbiodiniaceae</taxon>
        <taxon>Durusdinium</taxon>
    </lineage>
</organism>
<dbReference type="CDD" id="cd00201">
    <property type="entry name" value="WW"/>
    <property type="match status" value="1"/>
</dbReference>
<feature type="region of interest" description="Disordered" evidence="1">
    <location>
        <begin position="259"/>
        <end position="296"/>
    </location>
</feature>
<feature type="region of interest" description="Disordered" evidence="1">
    <location>
        <begin position="149"/>
        <end position="187"/>
    </location>
</feature>
<gene>
    <name evidence="3" type="ORF">CCMP2556_LOCUS39208</name>
</gene>
<keyword evidence="4" id="KW-1185">Reference proteome</keyword>
<name>A0ABP0PUG1_9DINO</name>
<dbReference type="Proteomes" id="UP001642484">
    <property type="component" value="Unassembled WGS sequence"/>
</dbReference>
<dbReference type="PROSITE" id="PS50020">
    <property type="entry name" value="WW_DOMAIN_2"/>
    <property type="match status" value="1"/>
</dbReference>
<dbReference type="SUPFAM" id="SSF51045">
    <property type="entry name" value="WW domain"/>
    <property type="match status" value="1"/>
</dbReference>
<proteinExistence type="predicted"/>
<dbReference type="InterPro" id="IPR001202">
    <property type="entry name" value="WW_dom"/>
</dbReference>
<feature type="region of interest" description="Disordered" evidence="1">
    <location>
        <begin position="1"/>
        <end position="35"/>
    </location>
</feature>
<dbReference type="InterPro" id="IPR036020">
    <property type="entry name" value="WW_dom_sf"/>
</dbReference>
<feature type="domain" description="WW" evidence="2">
    <location>
        <begin position="237"/>
        <end position="269"/>
    </location>
</feature>
<feature type="compositionally biased region" description="Low complexity" evidence="1">
    <location>
        <begin position="1"/>
        <end position="19"/>
    </location>
</feature>
<evidence type="ECO:0000256" key="1">
    <source>
        <dbReference type="SAM" id="MobiDB-lite"/>
    </source>
</evidence>